<gene>
    <name evidence="1" type="ORF">MEUPH1_LOCUS14409</name>
</gene>
<sequence length="353" mass="38310">MSINCRNRGFPQTVWAVIGKLFNRNTDMTVLLCEHDEDDDDDDDHDTTRFRAVRRRNVTTPTMTEINSDESLYRFMANKGAKSQKTRKCTAACVRTNKGDRYTGAADTAATSLCCNDTVQKTYRPSTQQRDRSTSCTKNATDCRGQCPRTGKYVANDKTQCTGPRSHRANEGQCTVAASKYGATDNSQCTGTRSHRANEGQCTSATAKYVANDNSQFTGTQNYRSNDGQYTGASTWNYDANNNRCTDIGNYRAHECQNVGTGNYGANSSGCNGCGCIPAVAAAAVAAAACLGGANGFGSNNPDTLVSTVYKWAKVAKDWTWDKSSYFLVAVVSFILGIYTCDLGLCTCEEVSS</sequence>
<proteinExistence type="predicted"/>
<name>A0AAV0WTW6_9HEMI</name>
<dbReference type="EMBL" id="CARXXK010000002">
    <property type="protein sequence ID" value="CAI6358952.1"/>
    <property type="molecule type" value="Genomic_DNA"/>
</dbReference>
<evidence type="ECO:0000313" key="2">
    <source>
        <dbReference type="Proteomes" id="UP001160148"/>
    </source>
</evidence>
<keyword evidence="2" id="KW-1185">Reference proteome</keyword>
<dbReference type="AlphaFoldDB" id="A0AAV0WTW6"/>
<dbReference type="Proteomes" id="UP001160148">
    <property type="component" value="Unassembled WGS sequence"/>
</dbReference>
<protein>
    <submittedName>
        <fullName evidence="1">Uncharacterized protein</fullName>
    </submittedName>
</protein>
<accession>A0AAV0WTW6</accession>
<organism evidence="1 2">
    <name type="scientific">Macrosiphum euphorbiae</name>
    <name type="common">potato aphid</name>
    <dbReference type="NCBI Taxonomy" id="13131"/>
    <lineage>
        <taxon>Eukaryota</taxon>
        <taxon>Metazoa</taxon>
        <taxon>Ecdysozoa</taxon>
        <taxon>Arthropoda</taxon>
        <taxon>Hexapoda</taxon>
        <taxon>Insecta</taxon>
        <taxon>Pterygota</taxon>
        <taxon>Neoptera</taxon>
        <taxon>Paraneoptera</taxon>
        <taxon>Hemiptera</taxon>
        <taxon>Sternorrhyncha</taxon>
        <taxon>Aphidomorpha</taxon>
        <taxon>Aphidoidea</taxon>
        <taxon>Aphididae</taxon>
        <taxon>Macrosiphini</taxon>
        <taxon>Macrosiphum</taxon>
    </lineage>
</organism>
<comment type="caution">
    <text evidence="1">The sequence shown here is derived from an EMBL/GenBank/DDBJ whole genome shotgun (WGS) entry which is preliminary data.</text>
</comment>
<evidence type="ECO:0000313" key="1">
    <source>
        <dbReference type="EMBL" id="CAI6358952.1"/>
    </source>
</evidence>
<reference evidence="1 2" key="1">
    <citation type="submission" date="2023-01" db="EMBL/GenBank/DDBJ databases">
        <authorList>
            <person name="Whitehead M."/>
        </authorList>
    </citation>
    <scope>NUCLEOTIDE SEQUENCE [LARGE SCALE GENOMIC DNA]</scope>
</reference>